<keyword evidence="2" id="KW-1185">Reference proteome</keyword>
<evidence type="ECO:0000313" key="2">
    <source>
        <dbReference type="Proteomes" id="UP000593577"/>
    </source>
</evidence>
<gene>
    <name evidence="1" type="ORF">Goari_022376</name>
</gene>
<sequence length="31" mass="3391">MAIVSKALIASLLISLLLFQLVEADHQLVKL</sequence>
<evidence type="ECO:0000313" key="1">
    <source>
        <dbReference type="EMBL" id="MBA0700426.1"/>
    </source>
</evidence>
<reference evidence="1 2" key="1">
    <citation type="journal article" date="2019" name="Genome Biol. Evol.">
        <title>Insights into the evolution of the New World diploid cottons (Gossypium, subgenus Houzingenia) based on genome sequencing.</title>
        <authorList>
            <person name="Grover C.E."/>
            <person name="Arick M.A. 2nd"/>
            <person name="Thrash A."/>
            <person name="Conover J.L."/>
            <person name="Sanders W.S."/>
            <person name="Peterson D.G."/>
            <person name="Frelichowski J.E."/>
            <person name="Scheffler J.A."/>
            <person name="Scheffler B.E."/>
            <person name="Wendel J.F."/>
        </authorList>
    </citation>
    <scope>NUCLEOTIDE SEQUENCE [LARGE SCALE GENOMIC DNA]</scope>
    <source>
        <strain evidence="1">185</strain>
        <tissue evidence="1">Leaf</tissue>
    </source>
</reference>
<name>A0A7J8YLE2_GOSAI</name>
<protein>
    <submittedName>
        <fullName evidence="1">Uncharacterized protein</fullName>
    </submittedName>
</protein>
<accession>A0A7J8YLE2</accession>
<dbReference type="AlphaFoldDB" id="A0A7J8YLE2"/>
<comment type="caution">
    <text evidence="1">The sequence shown here is derived from an EMBL/GenBank/DDBJ whole genome shotgun (WGS) entry which is preliminary data.</text>
</comment>
<dbReference type="EMBL" id="JABFAA010013047">
    <property type="protein sequence ID" value="MBA0700426.1"/>
    <property type="molecule type" value="Genomic_DNA"/>
</dbReference>
<organism evidence="1 2">
    <name type="scientific">Gossypium aridum</name>
    <name type="common">American cotton</name>
    <name type="synonym">Erioxylum aridum</name>
    <dbReference type="NCBI Taxonomy" id="34290"/>
    <lineage>
        <taxon>Eukaryota</taxon>
        <taxon>Viridiplantae</taxon>
        <taxon>Streptophyta</taxon>
        <taxon>Embryophyta</taxon>
        <taxon>Tracheophyta</taxon>
        <taxon>Spermatophyta</taxon>
        <taxon>Magnoliopsida</taxon>
        <taxon>eudicotyledons</taxon>
        <taxon>Gunneridae</taxon>
        <taxon>Pentapetalae</taxon>
        <taxon>rosids</taxon>
        <taxon>malvids</taxon>
        <taxon>Malvales</taxon>
        <taxon>Malvaceae</taxon>
        <taxon>Malvoideae</taxon>
        <taxon>Gossypium</taxon>
    </lineage>
</organism>
<dbReference type="Proteomes" id="UP000593577">
    <property type="component" value="Unassembled WGS sequence"/>
</dbReference>
<proteinExistence type="predicted"/>